<evidence type="ECO:0000256" key="2">
    <source>
        <dbReference type="ARBA" id="ARBA00012438"/>
    </source>
</evidence>
<dbReference type="EMBL" id="JAAKZY010000126">
    <property type="protein sequence ID" value="NGO12071.1"/>
    <property type="molecule type" value="Genomic_DNA"/>
</dbReference>
<keyword evidence="5" id="KW-0547">Nucleotide-binding</keyword>
<dbReference type="RefSeq" id="WP_165264470.1">
    <property type="nucleotide sequence ID" value="NZ_JAAKZY010000126.1"/>
</dbReference>
<dbReference type="AlphaFoldDB" id="A0A6G4VDM1"/>
<feature type="region of interest" description="Disordered" evidence="9">
    <location>
        <begin position="340"/>
        <end position="360"/>
    </location>
</feature>
<keyword evidence="7" id="KW-0067">ATP-binding</keyword>
<accession>A0A6G4VDM1</accession>
<evidence type="ECO:0000256" key="5">
    <source>
        <dbReference type="ARBA" id="ARBA00022741"/>
    </source>
</evidence>
<feature type="transmembrane region" description="Helical" evidence="10">
    <location>
        <begin position="152"/>
        <end position="171"/>
    </location>
</feature>
<keyword evidence="10" id="KW-0472">Membrane</keyword>
<reference evidence="12 13" key="1">
    <citation type="submission" date="2020-02" db="EMBL/GenBank/DDBJ databases">
        <title>Whole-genome analyses of novel actinobacteria.</title>
        <authorList>
            <person name="Sahin N."/>
            <person name="Gencbay T."/>
        </authorList>
    </citation>
    <scope>NUCLEOTIDE SEQUENCE [LARGE SCALE GENOMIC DNA]</scope>
    <source>
        <strain evidence="12 13">HC44</strain>
    </source>
</reference>
<dbReference type="InterPro" id="IPR036890">
    <property type="entry name" value="HATPase_C_sf"/>
</dbReference>
<feature type="transmembrane region" description="Helical" evidence="10">
    <location>
        <begin position="59"/>
        <end position="79"/>
    </location>
</feature>
<organism evidence="12 13">
    <name type="scientific">Streptomyces scabichelini</name>
    <dbReference type="NCBI Taxonomy" id="2711217"/>
    <lineage>
        <taxon>Bacteria</taxon>
        <taxon>Bacillati</taxon>
        <taxon>Actinomycetota</taxon>
        <taxon>Actinomycetes</taxon>
        <taxon>Kitasatosporales</taxon>
        <taxon>Streptomycetaceae</taxon>
        <taxon>Streptomyces</taxon>
    </lineage>
</organism>
<comment type="caution">
    <text evidence="12">The sequence shown here is derived from an EMBL/GenBank/DDBJ whole genome shotgun (WGS) entry which is preliminary data.</text>
</comment>
<dbReference type="Proteomes" id="UP000472335">
    <property type="component" value="Unassembled WGS sequence"/>
</dbReference>
<keyword evidence="8" id="KW-0902">Two-component regulatory system</keyword>
<keyword evidence="4" id="KW-0808">Transferase</keyword>
<evidence type="ECO:0000256" key="3">
    <source>
        <dbReference type="ARBA" id="ARBA00022553"/>
    </source>
</evidence>
<dbReference type="InterPro" id="IPR011712">
    <property type="entry name" value="Sig_transdc_His_kin_sub3_dim/P"/>
</dbReference>
<dbReference type="Pfam" id="PF23539">
    <property type="entry name" value="DUF7134"/>
    <property type="match status" value="1"/>
</dbReference>
<evidence type="ECO:0000256" key="1">
    <source>
        <dbReference type="ARBA" id="ARBA00000085"/>
    </source>
</evidence>
<dbReference type="PANTHER" id="PTHR24421">
    <property type="entry name" value="NITRATE/NITRITE SENSOR PROTEIN NARX-RELATED"/>
    <property type="match status" value="1"/>
</dbReference>
<dbReference type="SUPFAM" id="SSF55874">
    <property type="entry name" value="ATPase domain of HSP90 chaperone/DNA topoisomerase II/histidine kinase"/>
    <property type="match status" value="1"/>
</dbReference>
<dbReference type="GO" id="GO:0016020">
    <property type="term" value="C:membrane"/>
    <property type="evidence" value="ECO:0007669"/>
    <property type="project" value="InterPro"/>
</dbReference>
<evidence type="ECO:0000256" key="7">
    <source>
        <dbReference type="ARBA" id="ARBA00022840"/>
    </source>
</evidence>
<dbReference type="Gene3D" id="1.20.5.1930">
    <property type="match status" value="1"/>
</dbReference>
<keyword evidence="10" id="KW-0812">Transmembrane</keyword>
<dbReference type="SMART" id="SM00387">
    <property type="entry name" value="HATPase_c"/>
    <property type="match status" value="1"/>
</dbReference>
<dbReference type="Gene3D" id="3.30.565.10">
    <property type="entry name" value="Histidine kinase-like ATPase, C-terminal domain"/>
    <property type="match status" value="1"/>
</dbReference>
<evidence type="ECO:0000256" key="4">
    <source>
        <dbReference type="ARBA" id="ARBA00022679"/>
    </source>
</evidence>
<dbReference type="Pfam" id="PF02518">
    <property type="entry name" value="HATPase_c"/>
    <property type="match status" value="1"/>
</dbReference>
<feature type="transmembrane region" description="Helical" evidence="10">
    <location>
        <begin position="31"/>
        <end position="53"/>
    </location>
</feature>
<dbReference type="InterPro" id="IPR003594">
    <property type="entry name" value="HATPase_dom"/>
</dbReference>
<feature type="region of interest" description="Disordered" evidence="9">
    <location>
        <begin position="398"/>
        <end position="420"/>
    </location>
</feature>
<dbReference type="EC" id="2.7.13.3" evidence="2"/>
<evidence type="ECO:0000256" key="10">
    <source>
        <dbReference type="SAM" id="Phobius"/>
    </source>
</evidence>
<keyword evidence="10" id="KW-1133">Transmembrane helix</keyword>
<gene>
    <name evidence="12" type="ORF">G5C60_31830</name>
</gene>
<evidence type="ECO:0000313" key="12">
    <source>
        <dbReference type="EMBL" id="NGO12071.1"/>
    </source>
</evidence>
<evidence type="ECO:0000313" key="13">
    <source>
        <dbReference type="Proteomes" id="UP000472335"/>
    </source>
</evidence>
<dbReference type="InterPro" id="IPR055558">
    <property type="entry name" value="DUF7134"/>
</dbReference>
<evidence type="ECO:0000256" key="6">
    <source>
        <dbReference type="ARBA" id="ARBA00022777"/>
    </source>
</evidence>
<keyword evidence="13" id="KW-1185">Reference proteome</keyword>
<proteinExistence type="predicted"/>
<sequence>MATGTASRALPRPLRERPLSRARLRPPRGRGADAALASGVFLLVAVGSLRSLIGEREESWAVTSAGWVLIAAVCGALYFCRRHPVAVAAFVLACNAAYYLNSAYDGPLMVAFVVALYSVAAEGRLQSAIALAALSVIGTGLGTLAGNEDVNGVAVFMLTGWLVGVIALGWVRHSRQAYAREAEQRAASEERLRIARELHDVIGHHISLVNVQSAAALRRLQKDPVKGAERAGEALGAIKESSRQALRELRATLGVLRQADEAAPTAPTAGLDRMGELVEAARLAGLDVRTQTDGGRRPLPTEVDLAAYRIVQESLTNVTRHARATTVTVRVDRGPADVTVEITDDGQGPAPAGGMPGSGISGMRERARALGGELTAGPAPGRGFTVRARLPYEIPYDVPNVPKPNIPHEVPNENGAPSPS</sequence>
<feature type="transmembrane region" description="Helical" evidence="10">
    <location>
        <begin position="128"/>
        <end position="146"/>
    </location>
</feature>
<protein>
    <recommendedName>
        <fullName evidence="2">histidine kinase</fullName>
        <ecNumber evidence="2">2.7.13.3</ecNumber>
    </recommendedName>
</protein>
<evidence type="ECO:0000259" key="11">
    <source>
        <dbReference type="SMART" id="SM00387"/>
    </source>
</evidence>
<evidence type="ECO:0000256" key="9">
    <source>
        <dbReference type="SAM" id="MobiDB-lite"/>
    </source>
</evidence>
<dbReference type="GO" id="GO:0005524">
    <property type="term" value="F:ATP binding"/>
    <property type="evidence" value="ECO:0007669"/>
    <property type="project" value="UniProtKB-KW"/>
</dbReference>
<dbReference type="CDD" id="cd16917">
    <property type="entry name" value="HATPase_UhpB-NarQ-NarX-like"/>
    <property type="match status" value="1"/>
</dbReference>
<keyword evidence="6 12" id="KW-0418">Kinase</keyword>
<dbReference type="Pfam" id="PF07730">
    <property type="entry name" value="HisKA_3"/>
    <property type="match status" value="1"/>
</dbReference>
<dbReference type="GO" id="GO:0000155">
    <property type="term" value="F:phosphorelay sensor kinase activity"/>
    <property type="evidence" value="ECO:0007669"/>
    <property type="project" value="InterPro"/>
</dbReference>
<name>A0A6G4VDM1_9ACTN</name>
<evidence type="ECO:0000256" key="8">
    <source>
        <dbReference type="ARBA" id="ARBA00023012"/>
    </source>
</evidence>
<feature type="transmembrane region" description="Helical" evidence="10">
    <location>
        <begin position="106"/>
        <end position="121"/>
    </location>
</feature>
<keyword evidence="3" id="KW-0597">Phosphoprotein</keyword>
<dbReference type="InterPro" id="IPR050482">
    <property type="entry name" value="Sensor_HK_TwoCompSys"/>
</dbReference>
<dbReference type="PANTHER" id="PTHR24421:SF10">
    <property type="entry name" value="NITRATE_NITRITE SENSOR PROTEIN NARQ"/>
    <property type="match status" value="1"/>
</dbReference>
<dbReference type="GO" id="GO:0046983">
    <property type="term" value="F:protein dimerization activity"/>
    <property type="evidence" value="ECO:0007669"/>
    <property type="project" value="InterPro"/>
</dbReference>
<comment type="catalytic activity">
    <reaction evidence="1">
        <text>ATP + protein L-histidine = ADP + protein N-phospho-L-histidine.</text>
        <dbReference type="EC" id="2.7.13.3"/>
    </reaction>
</comment>
<feature type="domain" description="Histidine kinase/HSP90-like ATPase" evidence="11">
    <location>
        <begin position="302"/>
        <end position="394"/>
    </location>
</feature>